<evidence type="ECO:0000259" key="1">
    <source>
        <dbReference type="PROSITE" id="PS50835"/>
    </source>
</evidence>
<dbReference type="InterPro" id="IPR013783">
    <property type="entry name" value="Ig-like_fold"/>
</dbReference>
<evidence type="ECO:0000313" key="3">
    <source>
        <dbReference type="Proteomes" id="UP000784294"/>
    </source>
</evidence>
<sequence>MSSARRPCPPKIVEISRSVKVITGETVYLFCRATGNPPPVVTFQWNGVDLASVSSTTQGGGNGDLMIPSTDSSLNKFGEENEGESNTEEGWTPLGRQQATGQCLLRLRPRVEHTRGRLFCLVRNAIGQTREEIEITVYGQNDCKQNWNKELSIHCVHLLNLHPYTL</sequence>
<dbReference type="SUPFAM" id="SSF48726">
    <property type="entry name" value="Immunoglobulin"/>
    <property type="match status" value="1"/>
</dbReference>
<dbReference type="InterPro" id="IPR036179">
    <property type="entry name" value="Ig-like_dom_sf"/>
</dbReference>
<reference evidence="2" key="1">
    <citation type="submission" date="2018-11" db="EMBL/GenBank/DDBJ databases">
        <authorList>
            <consortium name="Pathogen Informatics"/>
        </authorList>
    </citation>
    <scope>NUCLEOTIDE SEQUENCE</scope>
</reference>
<proteinExistence type="predicted"/>
<protein>
    <recommendedName>
        <fullName evidence="1">Ig-like domain-containing protein</fullName>
    </recommendedName>
</protein>
<dbReference type="AlphaFoldDB" id="A0A3S5A0N8"/>
<dbReference type="OrthoDB" id="114660at2759"/>
<name>A0A3S5A0N8_9PLAT</name>
<dbReference type="PROSITE" id="PS50835">
    <property type="entry name" value="IG_LIKE"/>
    <property type="match status" value="1"/>
</dbReference>
<dbReference type="SMART" id="SM00409">
    <property type="entry name" value="IG"/>
    <property type="match status" value="1"/>
</dbReference>
<dbReference type="Gene3D" id="2.60.40.10">
    <property type="entry name" value="Immunoglobulins"/>
    <property type="match status" value="1"/>
</dbReference>
<evidence type="ECO:0000313" key="2">
    <source>
        <dbReference type="EMBL" id="VEL08795.1"/>
    </source>
</evidence>
<accession>A0A3S5A0N8</accession>
<comment type="caution">
    <text evidence="2">The sequence shown here is derived from an EMBL/GenBank/DDBJ whole genome shotgun (WGS) entry which is preliminary data.</text>
</comment>
<dbReference type="Proteomes" id="UP000784294">
    <property type="component" value="Unassembled WGS sequence"/>
</dbReference>
<dbReference type="InterPro" id="IPR007110">
    <property type="entry name" value="Ig-like_dom"/>
</dbReference>
<dbReference type="InterPro" id="IPR003599">
    <property type="entry name" value="Ig_sub"/>
</dbReference>
<dbReference type="Pfam" id="PF13927">
    <property type="entry name" value="Ig_3"/>
    <property type="match status" value="1"/>
</dbReference>
<dbReference type="EMBL" id="CAAALY010004753">
    <property type="protein sequence ID" value="VEL08795.1"/>
    <property type="molecule type" value="Genomic_DNA"/>
</dbReference>
<keyword evidence="3" id="KW-1185">Reference proteome</keyword>
<feature type="domain" description="Ig-like" evidence="1">
    <location>
        <begin position="10"/>
        <end position="136"/>
    </location>
</feature>
<organism evidence="2 3">
    <name type="scientific">Protopolystoma xenopodis</name>
    <dbReference type="NCBI Taxonomy" id="117903"/>
    <lineage>
        <taxon>Eukaryota</taxon>
        <taxon>Metazoa</taxon>
        <taxon>Spiralia</taxon>
        <taxon>Lophotrochozoa</taxon>
        <taxon>Platyhelminthes</taxon>
        <taxon>Monogenea</taxon>
        <taxon>Polyopisthocotylea</taxon>
        <taxon>Polystomatidea</taxon>
        <taxon>Polystomatidae</taxon>
        <taxon>Protopolystoma</taxon>
    </lineage>
</organism>
<gene>
    <name evidence="2" type="ORF">PXEA_LOCUS2235</name>
</gene>